<dbReference type="EMBL" id="BAAANE010000003">
    <property type="protein sequence ID" value="GAA1624872.1"/>
    <property type="molecule type" value="Genomic_DNA"/>
</dbReference>
<accession>A0ABN2F1Y1</accession>
<dbReference type="SUPFAM" id="SSF46785">
    <property type="entry name" value="Winged helix' DNA-binding domain"/>
    <property type="match status" value="1"/>
</dbReference>
<evidence type="ECO:0000313" key="2">
    <source>
        <dbReference type="EMBL" id="GAA1624872.1"/>
    </source>
</evidence>
<dbReference type="Proteomes" id="UP001501319">
    <property type="component" value="Unassembled WGS sequence"/>
</dbReference>
<proteinExistence type="predicted"/>
<dbReference type="InterPro" id="IPR052526">
    <property type="entry name" value="HTH-type_Bedaq_tolerance"/>
</dbReference>
<feature type="domain" description="HTH marR-type" evidence="1">
    <location>
        <begin position="3"/>
        <end position="135"/>
    </location>
</feature>
<dbReference type="InterPro" id="IPR036388">
    <property type="entry name" value="WH-like_DNA-bd_sf"/>
</dbReference>
<comment type="caution">
    <text evidence="2">The sequence shown here is derived from an EMBL/GenBank/DDBJ whole genome shotgun (WGS) entry which is preliminary data.</text>
</comment>
<dbReference type="PANTHER" id="PTHR39515">
    <property type="entry name" value="CONSERVED PROTEIN"/>
    <property type="match status" value="1"/>
</dbReference>
<dbReference type="InterPro" id="IPR000835">
    <property type="entry name" value="HTH_MarR-typ"/>
</dbReference>
<dbReference type="SMART" id="SM00347">
    <property type="entry name" value="HTH_MARR"/>
    <property type="match status" value="1"/>
</dbReference>
<dbReference type="Pfam" id="PF01047">
    <property type="entry name" value="MarR"/>
    <property type="match status" value="1"/>
</dbReference>
<dbReference type="RefSeq" id="WP_344109366.1">
    <property type="nucleotide sequence ID" value="NZ_BAAANE010000003.1"/>
</dbReference>
<dbReference type="Gene3D" id="1.10.10.10">
    <property type="entry name" value="Winged helix-like DNA-binding domain superfamily/Winged helix DNA-binding domain"/>
    <property type="match status" value="1"/>
</dbReference>
<keyword evidence="3" id="KW-1185">Reference proteome</keyword>
<dbReference type="PANTHER" id="PTHR39515:SF2">
    <property type="entry name" value="HTH-TYPE TRANSCRIPTIONAL REGULATOR RV0880"/>
    <property type="match status" value="1"/>
</dbReference>
<protein>
    <recommendedName>
        <fullName evidence="1">HTH marR-type domain-containing protein</fullName>
    </recommendedName>
</protein>
<name>A0ABN2F1Y1_9ACTN</name>
<reference evidence="2 3" key="1">
    <citation type="journal article" date="2019" name="Int. J. Syst. Evol. Microbiol.">
        <title>The Global Catalogue of Microorganisms (GCM) 10K type strain sequencing project: providing services to taxonomists for standard genome sequencing and annotation.</title>
        <authorList>
            <consortium name="The Broad Institute Genomics Platform"/>
            <consortium name="The Broad Institute Genome Sequencing Center for Infectious Disease"/>
            <person name="Wu L."/>
            <person name="Ma J."/>
        </authorList>
    </citation>
    <scope>NUCLEOTIDE SEQUENCE [LARGE SCALE GENOMIC DNA]</scope>
    <source>
        <strain evidence="2 3">JCM 14306</strain>
    </source>
</reference>
<dbReference type="PROSITE" id="PS50995">
    <property type="entry name" value="HTH_MARR_2"/>
    <property type="match status" value="1"/>
</dbReference>
<dbReference type="InterPro" id="IPR036390">
    <property type="entry name" value="WH_DNA-bd_sf"/>
</dbReference>
<evidence type="ECO:0000313" key="3">
    <source>
        <dbReference type="Proteomes" id="UP001501319"/>
    </source>
</evidence>
<evidence type="ECO:0000259" key="1">
    <source>
        <dbReference type="PROSITE" id="PS50995"/>
    </source>
</evidence>
<sequence>MTDTETLSKLRGVVLKLARELNATATGEGLTPTQASVLGLIAFRGPLGLTDLAQLEGLNPTMLSRVVGRLTELGLIQRDPNPDDLRAIRVEATDSGRLLHERVKLLRSEAIGQCLDELPAESVRSIVDALPALEELALALRRSTSTTGA</sequence>
<gene>
    <name evidence="2" type="ORF">GCM10009744_10580</name>
</gene>
<organism evidence="2 3">
    <name type="scientific">Kribbella alba</name>
    <dbReference type="NCBI Taxonomy" id="190197"/>
    <lineage>
        <taxon>Bacteria</taxon>
        <taxon>Bacillati</taxon>
        <taxon>Actinomycetota</taxon>
        <taxon>Actinomycetes</taxon>
        <taxon>Propionibacteriales</taxon>
        <taxon>Kribbellaceae</taxon>
        <taxon>Kribbella</taxon>
    </lineage>
</organism>